<accession>A0ABV9FFZ9</accession>
<sequence>MSRSLLSLILVSLILIILLTGCNSEPQVEPTDLDLIKIEIIEKSKMPNGITYSMKLKNLSKFTIAQNNVYISYPIKTSAGSKGNEFKIEAKNNRLQIEPDEEIFLSAFAPIENYEENQKLDTENFNLEIIGYIEEVKETRRFQKIGGIELFK</sequence>
<name>A0ABV9FFZ9_9BACL</name>
<gene>
    <name evidence="1" type="ORF">ACFO3S_21540</name>
</gene>
<evidence type="ECO:0000313" key="2">
    <source>
        <dbReference type="Proteomes" id="UP001596028"/>
    </source>
</evidence>
<protein>
    <recommendedName>
        <fullName evidence="3">Lipoprotein</fullName>
    </recommendedName>
</protein>
<keyword evidence="2" id="KW-1185">Reference proteome</keyword>
<dbReference type="RefSeq" id="WP_378100292.1">
    <property type="nucleotide sequence ID" value="NZ_JBHSEP010000019.1"/>
</dbReference>
<evidence type="ECO:0000313" key="1">
    <source>
        <dbReference type="EMBL" id="MFC4600842.1"/>
    </source>
</evidence>
<evidence type="ECO:0008006" key="3">
    <source>
        <dbReference type="Google" id="ProtNLM"/>
    </source>
</evidence>
<dbReference type="PROSITE" id="PS51257">
    <property type="entry name" value="PROKAR_LIPOPROTEIN"/>
    <property type="match status" value="1"/>
</dbReference>
<reference evidence="2" key="1">
    <citation type="journal article" date="2019" name="Int. J. Syst. Evol. Microbiol.">
        <title>The Global Catalogue of Microorganisms (GCM) 10K type strain sequencing project: providing services to taxonomists for standard genome sequencing and annotation.</title>
        <authorList>
            <consortium name="The Broad Institute Genomics Platform"/>
            <consortium name="The Broad Institute Genome Sequencing Center for Infectious Disease"/>
            <person name="Wu L."/>
            <person name="Ma J."/>
        </authorList>
    </citation>
    <scope>NUCLEOTIDE SEQUENCE [LARGE SCALE GENOMIC DNA]</scope>
    <source>
        <strain evidence="2">CCUG 49571</strain>
    </source>
</reference>
<dbReference type="Proteomes" id="UP001596028">
    <property type="component" value="Unassembled WGS sequence"/>
</dbReference>
<dbReference type="EMBL" id="JBHSEP010000019">
    <property type="protein sequence ID" value="MFC4600842.1"/>
    <property type="molecule type" value="Genomic_DNA"/>
</dbReference>
<comment type="caution">
    <text evidence="1">The sequence shown here is derived from an EMBL/GenBank/DDBJ whole genome shotgun (WGS) entry which is preliminary data.</text>
</comment>
<organism evidence="1 2">
    <name type="scientific">Cohnella hongkongensis</name>
    <dbReference type="NCBI Taxonomy" id="178337"/>
    <lineage>
        <taxon>Bacteria</taxon>
        <taxon>Bacillati</taxon>
        <taxon>Bacillota</taxon>
        <taxon>Bacilli</taxon>
        <taxon>Bacillales</taxon>
        <taxon>Paenibacillaceae</taxon>
        <taxon>Cohnella</taxon>
    </lineage>
</organism>
<proteinExistence type="predicted"/>